<feature type="transmembrane region" description="Helical" evidence="1">
    <location>
        <begin position="58"/>
        <end position="77"/>
    </location>
</feature>
<feature type="transmembrane region" description="Helical" evidence="1">
    <location>
        <begin position="197"/>
        <end position="216"/>
    </location>
</feature>
<feature type="transmembrane region" description="Helical" evidence="1">
    <location>
        <begin position="323"/>
        <end position="345"/>
    </location>
</feature>
<feature type="transmembrane region" description="Helical" evidence="1">
    <location>
        <begin position="287"/>
        <end position="311"/>
    </location>
</feature>
<gene>
    <name evidence="2" type="ORF">NET02_16085</name>
</gene>
<name>A0AA42BED5_9BACT</name>
<keyword evidence="1" id="KW-1133">Transmembrane helix</keyword>
<feature type="transmembrane region" description="Helical" evidence="1">
    <location>
        <begin position="253"/>
        <end position="275"/>
    </location>
</feature>
<dbReference type="Proteomes" id="UP001165306">
    <property type="component" value="Unassembled WGS sequence"/>
</dbReference>
<reference evidence="2" key="1">
    <citation type="submission" date="2022-06" db="EMBL/GenBank/DDBJ databases">
        <title>CFH 74404 Thermomicrobiaceae sp.</title>
        <authorList>
            <person name="Ming H."/>
            <person name="Li W.-J."/>
            <person name="Zhao Z."/>
        </authorList>
    </citation>
    <scope>NUCLEOTIDE SEQUENCE</scope>
    <source>
        <strain evidence="2">CFH 74404</strain>
    </source>
</reference>
<sequence length="380" mass="39459">MGETAAGRRAPAGLSLGRAAAARLRLRRALLGTGVIGLAAGVWAGLERMGWALPGGSAHLAAGHGPLLVIGFFASLIGLERAVALGRSWAFAGPLAAAVSLVALLAGLPSLVVRASATLAVAGVALVFAYLAWRGQALHLSVMLAGTLAWVWGNLGWLAGWPVKSAVPAWLAGFVLVIAGERLELGRLVTRGGLARQQFVAAASAVLLGAALWPAWQGAAARLFGLGLLGLAAWLLRYDLARRGLRHPGFHRYSAICLLSGYAWLGFGGLLYLVWGAQAGGLRYDAQIHAVTLGFVFSMVFAHAPIIFPAVTGLRYRYLPISYLPLLVLAASLLVRLAGDITAIADLRRWGGLGNGVALLLFVLATAASVRAALTVPRSG</sequence>
<dbReference type="AlphaFoldDB" id="A0AA42BED5"/>
<keyword evidence="1" id="KW-0472">Membrane</keyword>
<evidence type="ECO:0000313" key="3">
    <source>
        <dbReference type="Proteomes" id="UP001165306"/>
    </source>
</evidence>
<evidence type="ECO:0008006" key="4">
    <source>
        <dbReference type="Google" id="ProtNLM"/>
    </source>
</evidence>
<feature type="transmembrane region" description="Helical" evidence="1">
    <location>
        <begin position="115"/>
        <end position="133"/>
    </location>
</feature>
<proteinExistence type="predicted"/>
<feature type="transmembrane region" description="Helical" evidence="1">
    <location>
        <begin position="222"/>
        <end position="241"/>
    </location>
</feature>
<protein>
    <recommendedName>
        <fullName evidence="4">NnrS family protein</fullName>
    </recommendedName>
</protein>
<evidence type="ECO:0000256" key="1">
    <source>
        <dbReference type="SAM" id="Phobius"/>
    </source>
</evidence>
<dbReference type="EMBL" id="JAMSLR010000021">
    <property type="protein sequence ID" value="MCM8750663.1"/>
    <property type="molecule type" value="Genomic_DNA"/>
</dbReference>
<feature type="transmembrane region" description="Helical" evidence="1">
    <location>
        <begin position="29"/>
        <end position="46"/>
    </location>
</feature>
<accession>A0AA42BED5</accession>
<feature type="transmembrane region" description="Helical" evidence="1">
    <location>
        <begin position="89"/>
        <end position="109"/>
    </location>
</feature>
<dbReference type="RefSeq" id="WP_284058452.1">
    <property type="nucleotide sequence ID" value="NZ_JAMSLR010000021.1"/>
</dbReference>
<comment type="caution">
    <text evidence="2">The sequence shown here is derived from an EMBL/GenBank/DDBJ whole genome shotgun (WGS) entry which is preliminary data.</text>
</comment>
<organism evidence="2 3">
    <name type="scientific">Thermalbibacter longus</name>
    <dbReference type="NCBI Taxonomy" id="2951981"/>
    <lineage>
        <taxon>Bacteria</taxon>
        <taxon>Pseudomonadati</taxon>
        <taxon>Thermomicrobiota</taxon>
        <taxon>Thermomicrobia</taxon>
        <taxon>Thermomicrobiales</taxon>
        <taxon>Thermomicrobiaceae</taxon>
        <taxon>Thermalbibacter</taxon>
    </lineage>
</organism>
<evidence type="ECO:0000313" key="2">
    <source>
        <dbReference type="EMBL" id="MCM8750663.1"/>
    </source>
</evidence>
<keyword evidence="3" id="KW-1185">Reference proteome</keyword>
<feature type="transmembrane region" description="Helical" evidence="1">
    <location>
        <begin position="140"/>
        <end position="161"/>
    </location>
</feature>
<keyword evidence="1" id="KW-0812">Transmembrane</keyword>
<feature type="transmembrane region" description="Helical" evidence="1">
    <location>
        <begin position="167"/>
        <end position="185"/>
    </location>
</feature>
<feature type="transmembrane region" description="Helical" evidence="1">
    <location>
        <begin position="357"/>
        <end position="374"/>
    </location>
</feature>